<organism evidence="1 2">
    <name type="scientific">Halorientalis brevis</name>
    <dbReference type="NCBI Taxonomy" id="1126241"/>
    <lineage>
        <taxon>Archaea</taxon>
        <taxon>Methanobacteriati</taxon>
        <taxon>Methanobacteriota</taxon>
        <taxon>Stenosarchaea group</taxon>
        <taxon>Halobacteria</taxon>
        <taxon>Halobacteriales</taxon>
        <taxon>Haloarculaceae</taxon>
        <taxon>Halorientalis</taxon>
    </lineage>
</organism>
<evidence type="ECO:0008006" key="3">
    <source>
        <dbReference type="Google" id="ProtNLM"/>
    </source>
</evidence>
<proteinExistence type="predicted"/>
<gene>
    <name evidence="1" type="ORF">ACFR9U_05760</name>
</gene>
<evidence type="ECO:0000313" key="1">
    <source>
        <dbReference type="EMBL" id="MFD1586478.1"/>
    </source>
</evidence>
<protein>
    <recommendedName>
        <fullName evidence="3">Halobacterial output domain-containing protein</fullName>
    </recommendedName>
</protein>
<comment type="caution">
    <text evidence="1">The sequence shown here is derived from an EMBL/GenBank/DDBJ whole genome shotgun (WGS) entry which is preliminary data.</text>
</comment>
<dbReference type="EMBL" id="JBHUDJ010000002">
    <property type="protein sequence ID" value="MFD1586478.1"/>
    <property type="molecule type" value="Genomic_DNA"/>
</dbReference>
<dbReference type="Proteomes" id="UP001597119">
    <property type="component" value="Unassembled WGS sequence"/>
</dbReference>
<sequence length="100" mass="11387">MTDVQDFLEDPRTVRHVRYPTSVPYFRSVTRICHFPSGDVLLDRADRRQCLLPAIDRVDVPASEIQRITDAVVLDTEATVYVVEDGGDRVVVPFDEELVL</sequence>
<evidence type="ECO:0000313" key="2">
    <source>
        <dbReference type="Proteomes" id="UP001597119"/>
    </source>
</evidence>
<dbReference type="AlphaFoldDB" id="A0ABD6CAP9"/>
<name>A0ABD6CAP9_9EURY</name>
<dbReference type="RefSeq" id="WP_247379640.1">
    <property type="nucleotide sequence ID" value="NZ_JALLGV010000007.1"/>
</dbReference>
<keyword evidence="2" id="KW-1185">Reference proteome</keyword>
<accession>A0ABD6CAP9</accession>
<reference evidence="1 2" key="1">
    <citation type="journal article" date="2019" name="Int. J. Syst. Evol. Microbiol.">
        <title>The Global Catalogue of Microorganisms (GCM) 10K type strain sequencing project: providing services to taxonomists for standard genome sequencing and annotation.</title>
        <authorList>
            <consortium name="The Broad Institute Genomics Platform"/>
            <consortium name="The Broad Institute Genome Sequencing Center for Infectious Disease"/>
            <person name="Wu L."/>
            <person name="Ma J."/>
        </authorList>
    </citation>
    <scope>NUCLEOTIDE SEQUENCE [LARGE SCALE GENOMIC DNA]</scope>
    <source>
        <strain evidence="1 2">CGMCC 1.12125</strain>
    </source>
</reference>